<dbReference type="Pfam" id="PF03328">
    <property type="entry name" value="HpcH_HpaI"/>
    <property type="match status" value="1"/>
</dbReference>
<dbReference type="InterPro" id="IPR040442">
    <property type="entry name" value="Pyrv_kinase-like_dom_sf"/>
</dbReference>
<comment type="caution">
    <text evidence="4">The sequence shown here is derived from an EMBL/GenBank/DDBJ whole genome shotgun (WGS) entry which is preliminary data.</text>
</comment>
<dbReference type="PANTHER" id="PTHR30502:SF8">
    <property type="entry name" value="SYNTHASE, PUTATIVE-RELATED"/>
    <property type="match status" value="1"/>
</dbReference>
<keyword evidence="1" id="KW-0479">Metal-binding</keyword>
<reference evidence="4 5" key="1">
    <citation type="submission" date="2024-02" db="EMBL/GenBank/DDBJ databases">
        <title>First draft genome assembly of two strains of Seiridium cardinale.</title>
        <authorList>
            <person name="Emiliani G."/>
            <person name="Scali E."/>
        </authorList>
    </citation>
    <scope>NUCLEOTIDE SEQUENCE [LARGE SCALE GENOMIC DNA]</scope>
    <source>
        <strain evidence="4 5">BM-138-000479</strain>
    </source>
</reference>
<evidence type="ECO:0000256" key="2">
    <source>
        <dbReference type="ARBA" id="ARBA00023239"/>
    </source>
</evidence>
<accession>A0ABR2Y2Y6</accession>
<protein>
    <submittedName>
        <fullName evidence="4">Pyruvate/Phosphoenolpyruvate kinase-like domain-containing protein</fullName>
    </submittedName>
</protein>
<proteinExistence type="predicted"/>
<dbReference type="PANTHER" id="PTHR30502">
    <property type="entry name" value="2-KETO-3-DEOXY-L-RHAMNONATE ALDOLASE"/>
    <property type="match status" value="1"/>
</dbReference>
<evidence type="ECO:0000259" key="3">
    <source>
        <dbReference type="Pfam" id="PF03328"/>
    </source>
</evidence>
<keyword evidence="2" id="KW-0456">Lyase</keyword>
<gene>
    <name evidence="4" type="ORF">SCAR479_02556</name>
</gene>
<dbReference type="InterPro" id="IPR050251">
    <property type="entry name" value="HpcH-HpaI_aldolase"/>
</dbReference>
<evidence type="ECO:0000256" key="1">
    <source>
        <dbReference type="ARBA" id="ARBA00022723"/>
    </source>
</evidence>
<dbReference type="InterPro" id="IPR015813">
    <property type="entry name" value="Pyrv/PenolPyrv_kinase-like_dom"/>
</dbReference>
<evidence type="ECO:0000313" key="4">
    <source>
        <dbReference type="EMBL" id="KAK9780441.1"/>
    </source>
</evidence>
<organism evidence="4 5">
    <name type="scientific">Seiridium cardinale</name>
    <dbReference type="NCBI Taxonomy" id="138064"/>
    <lineage>
        <taxon>Eukaryota</taxon>
        <taxon>Fungi</taxon>
        <taxon>Dikarya</taxon>
        <taxon>Ascomycota</taxon>
        <taxon>Pezizomycotina</taxon>
        <taxon>Sordariomycetes</taxon>
        <taxon>Xylariomycetidae</taxon>
        <taxon>Amphisphaeriales</taxon>
        <taxon>Sporocadaceae</taxon>
        <taxon>Seiridium</taxon>
    </lineage>
</organism>
<dbReference type="Proteomes" id="UP001465668">
    <property type="component" value="Unassembled WGS sequence"/>
</dbReference>
<name>A0ABR2Y2Y6_9PEZI</name>
<evidence type="ECO:0000313" key="5">
    <source>
        <dbReference type="Proteomes" id="UP001465668"/>
    </source>
</evidence>
<dbReference type="InterPro" id="IPR005000">
    <property type="entry name" value="Aldolase/citrate-lyase_domain"/>
</dbReference>
<feature type="domain" description="HpcH/HpaI aldolase/citrate lyase" evidence="3">
    <location>
        <begin position="69"/>
        <end position="246"/>
    </location>
</feature>
<dbReference type="SUPFAM" id="SSF51621">
    <property type="entry name" value="Phosphoenolpyruvate/pyruvate domain"/>
    <property type="match status" value="1"/>
</dbReference>
<dbReference type="EMBL" id="JARVKM010000006">
    <property type="protein sequence ID" value="KAK9780441.1"/>
    <property type="molecule type" value="Genomic_DNA"/>
</dbReference>
<sequence length="322" mass="35098">MSQTTKALPLLEKDNKMGSQGIANDPASGSAEDRRMLAYAAPSLFQPHNARQAIRDAHERKIAPLMCVFYGISSVPVARLLAPFGFDAVWIDWEHSSCNVETMTTIVHETMFMSGGRTIPFVRVPGHDHASIGFALDCGASIVVPQVDTVEQCKHVISAAKYGTKQNGSRSAPPFRLIPGVTDMPMMGNDLHKSLNDQAAIMIQTETLEGINNLDAILTECPEVDMVWLGALDARVSMNLIANQGMAGTEPEWIEAEKTFEETIKKHNKPRGGFGFGPMIKKNVEKGFALITYDADVMKLGSMGKSLAEARAEVAYCVKKQS</sequence>
<dbReference type="Gene3D" id="3.20.20.60">
    <property type="entry name" value="Phosphoenolpyruvate-binding domains"/>
    <property type="match status" value="1"/>
</dbReference>
<keyword evidence="5" id="KW-1185">Reference proteome</keyword>